<evidence type="ECO:0000313" key="6">
    <source>
        <dbReference type="EMBL" id="MDF3290558.1"/>
    </source>
</evidence>
<keyword evidence="3" id="KW-0418">Kinase</keyword>
<keyword evidence="2" id="KW-0547">Nucleotide-binding</keyword>
<keyword evidence="7" id="KW-1185">Reference proteome</keyword>
<dbReference type="EMBL" id="JARJBC010000008">
    <property type="protein sequence ID" value="MDF3290558.1"/>
    <property type="molecule type" value="Genomic_DNA"/>
</dbReference>
<evidence type="ECO:0000313" key="7">
    <source>
        <dbReference type="Proteomes" id="UP001216579"/>
    </source>
</evidence>
<keyword evidence="1" id="KW-0808">Transferase</keyword>
<accession>A0ABT5ZNH6</accession>
<organism evidence="6 7">
    <name type="scientific">Streptomyces silvisoli</name>
    <dbReference type="NCBI Taxonomy" id="3034235"/>
    <lineage>
        <taxon>Bacteria</taxon>
        <taxon>Bacillati</taxon>
        <taxon>Actinomycetota</taxon>
        <taxon>Actinomycetes</taxon>
        <taxon>Kitasatosporales</taxon>
        <taxon>Streptomycetaceae</taxon>
        <taxon>Streptomyces</taxon>
    </lineage>
</organism>
<gene>
    <name evidence="6" type="ORF">P3G67_15135</name>
</gene>
<keyword evidence="4" id="KW-0067">ATP-binding</keyword>
<sequence>MAVIHRTTLSPTKLELLTGWLPARPWYLGAAGRTPQLGKAGGFRLDDPKGEVGIEFMAATDGSGDAPVTYHAPLTYRGAPLDGAEHALIGTMEHGVLGRRWVYDGVHDPVLVAQLLALVMGRAEPHSQSVNDTPDPTVVGHFAESGHTAEVESSAVTDGPHGTDLLVRTGARELRIRVNRALSAERGETPATLGHVAANWQLADGSQARGLFAVVHEQAAE</sequence>
<protein>
    <submittedName>
        <fullName evidence="6">1,4-alpha-glucan branching protein</fullName>
    </submittedName>
</protein>
<evidence type="ECO:0000256" key="1">
    <source>
        <dbReference type="ARBA" id="ARBA00022679"/>
    </source>
</evidence>
<comment type="caution">
    <text evidence="6">The sequence shown here is derived from an EMBL/GenBank/DDBJ whole genome shotgun (WGS) entry which is preliminary data.</text>
</comment>
<dbReference type="RefSeq" id="WP_276093956.1">
    <property type="nucleotide sequence ID" value="NZ_JARJBC010000008.1"/>
</dbReference>
<dbReference type="Proteomes" id="UP001216579">
    <property type="component" value="Unassembled WGS sequence"/>
</dbReference>
<dbReference type="InterPro" id="IPR040999">
    <property type="entry name" value="Mak_N_cap"/>
</dbReference>
<evidence type="ECO:0000256" key="2">
    <source>
        <dbReference type="ARBA" id="ARBA00022741"/>
    </source>
</evidence>
<name>A0ABT5ZNH6_9ACTN</name>
<proteinExistence type="predicted"/>
<evidence type="ECO:0000256" key="4">
    <source>
        <dbReference type="ARBA" id="ARBA00022840"/>
    </source>
</evidence>
<evidence type="ECO:0000256" key="3">
    <source>
        <dbReference type="ARBA" id="ARBA00022777"/>
    </source>
</evidence>
<dbReference type="Pfam" id="PF18085">
    <property type="entry name" value="Mak_N_cap"/>
    <property type="match status" value="1"/>
</dbReference>
<reference evidence="6 7" key="1">
    <citation type="submission" date="2023-03" db="EMBL/GenBank/DDBJ databases">
        <title>Draft genome sequence of Streptomyces sp. RB6PN23 isolated from peat swamp forest in Thailand.</title>
        <authorList>
            <person name="Klaysubun C."/>
            <person name="Duangmal K."/>
        </authorList>
    </citation>
    <scope>NUCLEOTIDE SEQUENCE [LARGE SCALE GENOMIC DNA]</scope>
    <source>
        <strain evidence="6 7">RB6PN23</strain>
    </source>
</reference>
<feature type="domain" description="Maltokinase N-terminal cap" evidence="5">
    <location>
        <begin position="20"/>
        <end position="108"/>
    </location>
</feature>
<evidence type="ECO:0000259" key="5">
    <source>
        <dbReference type="Pfam" id="PF18085"/>
    </source>
</evidence>